<dbReference type="CDD" id="cd14814">
    <property type="entry name" value="Peptidase_M15"/>
    <property type="match status" value="1"/>
</dbReference>
<protein>
    <submittedName>
        <fullName evidence="1">Penicillin-resistant DD-carboxypeptidase</fullName>
    </submittedName>
</protein>
<dbReference type="eggNOG" id="COG1876">
    <property type="taxonomic scope" value="Bacteria"/>
</dbReference>
<evidence type="ECO:0000313" key="2">
    <source>
        <dbReference type="Proteomes" id="UP000003240"/>
    </source>
</evidence>
<feature type="non-terminal residue" evidence="1">
    <location>
        <position position="1"/>
    </location>
</feature>
<keyword evidence="1" id="KW-0645">Protease</keyword>
<keyword evidence="1" id="KW-0121">Carboxypeptidase</keyword>
<dbReference type="GO" id="GO:0004180">
    <property type="term" value="F:carboxypeptidase activity"/>
    <property type="evidence" value="ECO:0007669"/>
    <property type="project" value="UniProtKB-KW"/>
</dbReference>
<dbReference type="Gene3D" id="3.30.1380.10">
    <property type="match status" value="1"/>
</dbReference>
<sequence>QATIDALKYCVVNDIKYQDLLLEPGSPLDPISRDYTINGRLDVSTLTRIPSAEEEDATLASSTAVCWAYLVQAAAHEDPTLNINGFQSSGSAEGYRDLATQIKYDSDKGGDRDLVAEPGRSNHGWGNAIDFWIDNGSREHQWLKNNAYRFGFKPYWREHWHWDFSYIPDFLK</sequence>
<comment type="caution">
    <text evidence="1">The sequence shown here is derived from an EMBL/GenBank/DDBJ whole genome shotgun (WGS) entry which is preliminary data.</text>
</comment>
<dbReference type="EMBL" id="AFGF01000088">
    <property type="protein sequence ID" value="EGO63787.1"/>
    <property type="molecule type" value="Genomic_DNA"/>
</dbReference>
<dbReference type="AlphaFoldDB" id="F7NJJ3"/>
<evidence type="ECO:0000313" key="1">
    <source>
        <dbReference type="EMBL" id="EGO63787.1"/>
    </source>
</evidence>
<dbReference type="Proteomes" id="UP000003240">
    <property type="component" value="Unassembled WGS sequence"/>
</dbReference>
<name>F7NJJ3_9FIRM</name>
<accession>F7NJJ3</accession>
<gene>
    <name evidence="1" type="ORF">ALO_11244</name>
</gene>
<dbReference type="InterPro" id="IPR009045">
    <property type="entry name" value="Zn_M74/Hedgehog-like"/>
</dbReference>
<keyword evidence="2" id="KW-1185">Reference proteome</keyword>
<organism evidence="1 2">
    <name type="scientific">Acetonema longum DSM 6540</name>
    <dbReference type="NCBI Taxonomy" id="1009370"/>
    <lineage>
        <taxon>Bacteria</taxon>
        <taxon>Bacillati</taxon>
        <taxon>Bacillota</taxon>
        <taxon>Negativicutes</taxon>
        <taxon>Acetonemataceae</taxon>
        <taxon>Acetonema</taxon>
    </lineage>
</organism>
<reference evidence="1 2" key="1">
    <citation type="journal article" date="2011" name="EMBO J.">
        <title>Structural diversity of bacterial flagellar motors.</title>
        <authorList>
            <person name="Chen S."/>
            <person name="Beeby M."/>
            <person name="Murphy G.E."/>
            <person name="Leadbetter J.R."/>
            <person name="Hendrixson D.R."/>
            <person name="Briegel A."/>
            <person name="Li Z."/>
            <person name="Shi J."/>
            <person name="Tocheva E.I."/>
            <person name="Muller A."/>
            <person name="Dobro M.J."/>
            <person name="Jensen G.J."/>
        </authorList>
    </citation>
    <scope>NUCLEOTIDE SEQUENCE [LARGE SCALE GENOMIC DNA]</scope>
    <source>
        <strain evidence="1 2">DSM 6540</strain>
    </source>
</reference>
<dbReference type="RefSeq" id="WP_004095553.1">
    <property type="nucleotide sequence ID" value="NZ_AFGF01000088.1"/>
</dbReference>
<proteinExistence type="predicted"/>
<dbReference type="SUPFAM" id="SSF55166">
    <property type="entry name" value="Hedgehog/DD-peptidase"/>
    <property type="match status" value="1"/>
</dbReference>
<keyword evidence="1" id="KW-0378">Hydrolase</keyword>
<dbReference type="STRING" id="1009370.ALO_11244"/>